<gene>
    <name evidence="3" type="ORF">HYG85_02760</name>
</gene>
<dbReference type="AlphaFoldDB" id="A0A8J8SAP6"/>
<evidence type="ECO:0000313" key="4">
    <source>
        <dbReference type="Proteomes" id="UP000677305"/>
    </source>
</evidence>
<feature type="domain" description="Plastocyanin-like" evidence="1">
    <location>
        <begin position="174"/>
        <end position="281"/>
    </location>
</feature>
<dbReference type="GO" id="GO:0005507">
    <property type="term" value="F:copper ion binding"/>
    <property type="evidence" value="ECO:0007669"/>
    <property type="project" value="InterPro"/>
</dbReference>
<feature type="domain" description="Plastocyanin-like" evidence="2">
    <location>
        <begin position="36"/>
        <end position="142"/>
    </location>
</feature>
<dbReference type="RefSeq" id="WP_212692183.1">
    <property type="nucleotide sequence ID" value="NZ_CAJXUH010000014.1"/>
</dbReference>
<dbReference type="GO" id="GO:0016491">
    <property type="term" value="F:oxidoreductase activity"/>
    <property type="evidence" value="ECO:0007669"/>
    <property type="project" value="InterPro"/>
</dbReference>
<dbReference type="Gene3D" id="2.60.40.420">
    <property type="entry name" value="Cupredoxins - blue copper proteins"/>
    <property type="match status" value="2"/>
</dbReference>
<dbReference type="Proteomes" id="UP000677305">
    <property type="component" value="Chromosome"/>
</dbReference>
<proteinExistence type="predicted"/>
<dbReference type="PANTHER" id="PTHR11709">
    <property type="entry name" value="MULTI-COPPER OXIDASE"/>
    <property type="match status" value="1"/>
</dbReference>
<evidence type="ECO:0000313" key="3">
    <source>
        <dbReference type="EMBL" id="QUH27892.1"/>
    </source>
</evidence>
<keyword evidence="4" id="KW-1185">Reference proteome</keyword>
<protein>
    <submittedName>
        <fullName evidence="3">Copper oxidase</fullName>
    </submittedName>
</protein>
<accession>A0A8J8SAP6</accession>
<dbReference type="CDD" id="cd04202">
    <property type="entry name" value="CuRO_D2_2dMcoN_like"/>
    <property type="match status" value="1"/>
</dbReference>
<dbReference type="SUPFAM" id="SSF49503">
    <property type="entry name" value="Cupredoxins"/>
    <property type="match status" value="2"/>
</dbReference>
<dbReference type="EMBL" id="CP058561">
    <property type="protein sequence ID" value="QUH27892.1"/>
    <property type="molecule type" value="Genomic_DNA"/>
</dbReference>
<organism evidence="3 4">
    <name type="scientific">Vallitalea guaymasensis</name>
    <dbReference type="NCBI Taxonomy" id="1185412"/>
    <lineage>
        <taxon>Bacteria</taxon>
        <taxon>Bacillati</taxon>
        <taxon>Bacillota</taxon>
        <taxon>Clostridia</taxon>
        <taxon>Lachnospirales</taxon>
        <taxon>Vallitaleaceae</taxon>
        <taxon>Vallitalea</taxon>
    </lineage>
</organism>
<reference evidence="3 4" key="1">
    <citation type="submission" date="2020-07" db="EMBL/GenBank/DDBJ databases">
        <title>Vallitalea guaymasensis genome.</title>
        <authorList>
            <person name="Postec A."/>
        </authorList>
    </citation>
    <scope>NUCLEOTIDE SEQUENCE [LARGE SCALE GENOMIC DNA]</scope>
    <source>
        <strain evidence="3 4">Ra1766G1</strain>
    </source>
</reference>
<dbReference type="Pfam" id="PF07732">
    <property type="entry name" value="Cu-oxidase_3"/>
    <property type="match status" value="1"/>
</dbReference>
<dbReference type="InterPro" id="IPR011707">
    <property type="entry name" value="Cu-oxidase-like_N"/>
</dbReference>
<sequence length="313" mass="35352">MVITPDLQNLSYSVKYGVKCFELVAEPVKQEILPGVFMNAWGYNGSSPGPTIIVYPGDYVKIRVYNKLPEPTSVHWHGLNIPNNMDGVPAVEPSPRIDPGSFFDYEFLITNPPGTHMYHSHYHTVKQDTMGLVGAFIIESEKKENIQSDYFIMLGENKLRSLPKFVVRRGFFNINPFTMDNNFFFMNGRCFPYTSPLLVKKGDNCRIRFGNISLNNHPIHFHGHQFSVTASDGNPIPQEARILKNTLTIGSGETWDIVFNCNNPGLWPLHCHFAHHVSNNLQLPLGGMTTSVNYIGFKGKAANPVPMTHWLKK</sequence>
<evidence type="ECO:0000259" key="2">
    <source>
        <dbReference type="Pfam" id="PF07732"/>
    </source>
</evidence>
<evidence type="ECO:0000259" key="1">
    <source>
        <dbReference type="Pfam" id="PF07731"/>
    </source>
</evidence>
<dbReference type="CDD" id="cd13860">
    <property type="entry name" value="CuRO_1_2dMco_1"/>
    <property type="match status" value="1"/>
</dbReference>
<dbReference type="Pfam" id="PF07731">
    <property type="entry name" value="Cu-oxidase_2"/>
    <property type="match status" value="1"/>
</dbReference>
<dbReference type="InterPro" id="IPR008972">
    <property type="entry name" value="Cupredoxin"/>
</dbReference>
<dbReference type="InterPro" id="IPR011706">
    <property type="entry name" value="Cu-oxidase_C"/>
</dbReference>
<name>A0A8J8SAP6_9FIRM</name>
<dbReference type="PANTHER" id="PTHR11709:SF2">
    <property type="entry name" value="MULTICOPPER OXIDASE LPR1"/>
    <property type="match status" value="1"/>
</dbReference>
<dbReference type="KEGG" id="vgu:HYG85_02760"/>
<dbReference type="InterPro" id="IPR045087">
    <property type="entry name" value="Cu-oxidase_fam"/>
</dbReference>